<dbReference type="Proteomes" id="UP000654670">
    <property type="component" value="Unassembled WGS sequence"/>
</dbReference>
<dbReference type="InterPro" id="IPR004843">
    <property type="entry name" value="Calcineurin-like_PHP"/>
</dbReference>
<dbReference type="AlphaFoldDB" id="A0A917W086"/>
<name>A0A917W086_9BACL</name>
<dbReference type="Pfam" id="PF00149">
    <property type="entry name" value="Metallophos"/>
    <property type="match status" value="1"/>
</dbReference>
<keyword evidence="3" id="KW-1185">Reference proteome</keyword>
<evidence type="ECO:0000259" key="1">
    <source>
        <dbReference type="Pfam" id="PF00149"/>
    </source>
</evidence>
<sequence length="247" mass="27742">MTYDILGDVHGCLQEFKHLTVRLNYTWKDGRPVHADGRKLVFVGDITDRGPDSVAMIELVSGIVKNGSGLYVPGNHCNKLYRYMSGNPVRVAHGLETTVRELNALPEKKKNFIVQTFLDLYEHSPLSLILDQGNLVVCHAGIREEDIGKPMDKRIESFILYGDTTGQTDERGLPERRDWAKNYHGTALVVYGHTPVKTPRWKNRTLNLDTGCVFGGALSALRYPEQQIISIPSSMPVMADRFISFPD</sequence>
<evidence type="ECO:0000313" key="2">
    <source>
        <dbReference type="EMBL" id="GGL45605.1"/>
    </source>
</evidence>
<organism evidence="2 3">
    <name type="scientific">Sporolactobacillus putidus</name>
    <dbReference type="NCBI Taxonomy" id="492735"/>
    <lineage>
        <taxon>Bacteria</taxon>
        <taxon>Bacillati</taxon>
        <taxon>Bacillota</taxon>
        <taxon>Bacilli</taxon>
        <taxon>Bacillales</taxon>
        <taxon>Sporolactobacillaceae</taxon>
        <taxon>Sporolactobacillus</taxon>
    </lineage>
</organism>
<dbReference type="CDD" id="cd07423">
    <property type="entry name" value="MPP_Prp_like"/>
    <property type="match status" value="1"/>
</dbReference>
<dbReference type="InterPro" id="IPR029052">
    <property type="entry name" value="Metallo-depent_PP-like"/>
</dbReference>
<dbReference type="GO" id="GO:0005737">
    <property type="term" value="C:cytoplasm"/>
    <property type="evidence" value="ECO:0007669"/>
    <property type="project" value="TreeGrafter"/>
</dbReference>
<dbReference type="SUPFAM" id="SSF56300">
    <property type="entry name" value="Metallo-dependent phosphatases"/>
    <property type="match status" value="1"/>
</dbReference>
<reference evidence="2" key="2">
    <citation type="submission" date="2020-09" db="EMBL/GenBank/DDBJ databases">
        <authorList>
            <person name="Sun Q."/>
            <person name="Ohkuma M."/>
        </authorList>
    </citation>
    <scope>NUCLEOTIDE SEQUENCE</scope>
    <source>
        <strain evidence="2">JCM 15325</strain>
    </source>
</reference>
<dbReference type="Gene3D" id="3.60.21.10">
    <property type="match status" value="1"/>
</dbReference>
<dbReference type="EMBL" id="BMOK01000002">
    <property type="protein sequence ID" value="GGL45605.1"/>
    <property type="molecule type" value="Genomic_DNA"/>
</dbReference>
<dbReference type="InterPro" id="IPR041780">
    <property type="entry name" value="MPP_PrpE-like"/>
</dbReference>
<dbReference type="NCBIfam" id="NF010148">
    <property type="entry name" value="PRK13625.1"/>
    <property type="match status" value="1"/>
</dbReference>
<feature type="domain" description="Calcineurin-like phosphoesterase" evidence="1">
    <location>
        <begin position="2"/>
        <end position="196"/>
    </location>
</feature>
<protein>
    <submittedName>
        <fullName evidence="2">Bis(5'-nucleosyl)-tetraphosphatase PrpE [asymmetrical]</fullName>
    </submittedName>
</protein>
<dbReference type="RefSeq" id="WP_188801700.1">
    <property type="nucleotide sequence ID" value="NZ_BMOK01000002.1"/>
</dbReference>
<dbReference type="PANTHER" id="PTHR42850">
    <property type="entry name" value="METALLOPHOSPHOESTERASE"/>
    <property type="match status" value="1"/>
</dbReference>
<evidence type="ECO:0000313" key="3">
    <source>
        <dbReference type="Proteomes" id="UP000654670"/>
    </source>
</evidence>
<dbReference type="GO" id="GO:0016791">
    <property type="term" value="F:phosphatase activity"/>
    <property type="evidence" value="ECO:0007669"/>
    <property type="project" value="TreeGrafter"/>
</dbReference>
<reference evidence="2" key="1">
    <citation type="journal article" date="2014" name="Int. J. Syst. Evol. Microbiol.">
        <title>Complete genome sequence of Corynebacterium casei LMG S-19264T (=DSM 44701T), isolated from a smear-ripened cheese.</title>
        <authorList>
            <consortium name="US DOE Joint Genome Institute (JGI-PGF)"/>
            <person name="Walter F."/>
            <person name="Albersmeier A."/>
            <person name="Kalinowski J."/>
            <person name="Ruckert C."/>
        </authorList>
    </citation>
    <scope>NUCLEOTIDE SEQUENCE</scope>
    <source>
        <strain evidence="2">JCM 15325</strain>
    </source>
</reference>
<dbReference type="PANTHER" id="PTHR42850:SF7">
    <property type="entry name" value="BIS(5'-NUCLEOSYL)-TETRAPHOSPHATASE PRPE [ASYMMETRICAL]"/>
    <property type="match status" value="1"/>
</dbReference>
<gene>
    <name evidence="2" type="primary">prpE</name>
    <name evidence="2" type="ORF">GCM10007968_07170</name>
</gene>
<accession>A0A917W086</accession>
<dbReference type="InterPro" id="IPR050126">
    <property type="entry name" value="Ap4A_hydrolase"/>
</dbReference>
<proteinExistence type="predicted"/>
<comment type="caution">
    <text evidence="2">The sequence shown here is derived from an EMBL/GenBank/DDBJ whole genome shotgun (WGS) entry which is preliminary data.</text>
</comment>